<gene>
    <name evidence="1" type="ORF">Oscil6304_1060</name>
</gene>
<dbReference type="InParanoid" id="K9TEG4"/>
<protein>
    <recommendedName>
        <fullName evidence="3">DUF1643 domain-containing protein</fullName>
    </recommendedName>
</protein>
<dbReference type="STRING" id="56110.Oscil6304_1060"/>
<dbReference type="AlphaFoldDB" id="K9TEG4"/>
<evidence type="ECO:0000313" key="1">
    <source>
        <dbReference type="EMBL" id="AFY80788.1"/>
    </source>
</evidence>
<dbReference type="HOGENOM" id="CLU_097481_0_1_3"/>
<dbReference type="InterPro" id="IPR012441">
    <property type="entry name" value="DUF1643"/>
</dbReference>
<evidence type="ECO:0008006" key="3">
    <source>
        <dbReference type="Google" id="ProtNLM"/>
    </source>
</evidence>
<dbReference type="eggNOG" id="COG4333">
    <property type="taxonomic scope" value="Bacteria"/>
</dbReference>
<evidence type="ECO:0000313" key="2">
    <source>
        <dbReference type="Proteomes" id="UP000010367"/>
    </source>
</evidence>
<proteinExistence type="predicted"/>
<name>K9TEG4_9CYAN</name>
<dbReference type="OrthoDB" id="9807577at2"/>
<dbReference type="Pfam" id="PF07799">
    <property type="entry name" value="DUF1643"/>
    <property type="match status" value="1"/>
</dbReference>
<dbReference type="KEGG" id="oac:Oscil6304_1060"/>
<organism evidence="1 2">
    <name type="scientific">Oscillatoria acuminata PCC 6304</name>
    <dbReference type="NCBI Taxonomy" id="56110"/>
    <lineage>
        <taxon>Bacteria</taxon>
        <taxon>Bacillati</taxon>
        <taxon>Cyanobacteriota</taxon>
        <taxon>Cyanophyceae</taxon>
        <taxon>Oscillatoriophycideae</taxon>
        <taxon>Oscillatoriales</taxon>
        <taxon>Oscillatoriaceae</taxon>
        <taxon>Oscillatoria</taxon>
    </lineage>
</organism>
<dbReference type="Proteomes" id="UP000010367">
    <property type="component" value="Chromosome"/>
</dbReference>
<keyword evidence="2" id="KW-1185">Reference proteome</keyword>
<reference evidence="1 2" key="1">
    <citation type="submission" date="2012-06" db="EMBL/GenBank/DDBJ databases">
        <title>Finished chromosome of genome of Oscillatoria acuminata PCC 6304.</title>
        <authorList>
            <consortium name="US DOE Joint Genome Institute"/>
            <person name="Gugger M."/>
            <person name="Coursin T."/>
            <person name="Rippka R."/>
            <person name="Tandeau De Marsac N."/>
            <person name="Huntemann M."/>
            <person name="Wei C.-L."/>
            <person name="Han J."/>
            <person name="Detter J.C."/>
            <person name="Han C."/>
            <person name="Tapia R."/>
            <person name="Davenport K."/>
            <person name="Daligault H."/>
            <person name="Erkkila T."/>
            <person name="Gu W."/>
            <person name="Munk A.C.C."/>
            <person name="Teshima H."/>
            <person name="Xu Y."/>
            <person name="Chain P."/>
            <person name="Chen A."/>
            <person name="Krypides N."/>
            <person name="Mavromatis K."/>
            <person name="Markowitz V."/>
            <person name="Szeto E."/>
            <person name="Ivanova N."/>
            <person name="Mikhailova N."/>
            <person name="Ovchinnikova G."/>
            <person name="Pagani I."/>
            <person name="Pati A."/>
            <person name="Goodwin L."/>
            <person name="Peters L."/>
            <person name="Pitluck S."/>
            <person name="Woyke T."/>
            <person name="Kerfeld C."/>
        </authorList>
    </citation>
    <scope>NUCLEOTIDE SEQUENCE [LARGE SCALE GENOMIC DNA]</scope>
    <source>
        <strain evidence="1 2">PCC 6304</strain>
    </source>
</reference>
<accession>K9TEG4</accession>
<dbReference type="RefSeq" id="WP_015147438.1">
    <property type="nucleotide sequence ID" value="NC_019693.1"/>
</dbReference>
<dbReference type="EMBL" id="CP003607">
    <property type="protein sequence ID" value="AFY80788.1"/>
    <property type="molecule type" value="Genomic_DNA"/>
</dbReference>
<sequence length="159" mass="18572">MKKGAVIDLMEIYRYSLWREWDANAPRVAFVMLNPSRADATHDDPTLRRCINFAQSWNYGSLEVVNLFAYRTSKPAELKKVTDPIGSENDYYLEKAIKSADKIIVAWGNHGIIRNRYREVLDWLTSFDELYCLGITQRGYPRHPLYVKSNTKPVFYKSK</sequence>